<dbReference type="AlphaFoldDB" id="A0A0F9G2K3"/>
<reference evidence="1" key="1">
    <citation type="journal article" date="2015" name="Nature">
        <title>Complex archaea that bridge the gap between prokaryotes and eukaryotes.</title>
        <authorList>
            <person name="Spang A."/>
            <person name="Saw J.H."/>
            <person name="Jorgensen S.L."/>
            <person name="Zaremba-Niedzwiedzka K."/>
            <person name="Martijn J."/>
            <person name="Lind A.E."/>
            <person name="van Eijk R."/>
            <person name="Schleper C."/>
            <person name="Guy L."/>
            <person name="Ettema T.J."/>
        </authorList>
    </citation>
    <scope>NUCLEOTIDE SEQUENCE</scope>
</reference>
<protein>
    <submittedName>
        <fullName evidence="1">Uncharacterized protein</fullName>
    </submittedName>
</protein>
<name>A0A0F9G2K3_9ZZZZ</name>
<proteinExistence type="predicted"/>
<organism evidence="1">
    <name type="scientific">marine sediment metagenome</name>
    <dbReference type="NCBI Taxonomy" id="412755"/>
    <lineage>
        <taxon>unclassified sequences</taxon>
        <taxon>metagenomes</taxon>
        <taxon>ecological metagenomes</taxon>
    </lineage>
</organism>
<comment type="caution">
    <text evidence="1">The sequence shown here is derived from an EMBL/GenBank/DDBJ whole genome shotgun (WGS) entry which is preliminary data.</text>
</comment>
<evidence type="ECO:0000313" key="1">
    <source>
        <dbReference type="EMBL" id="KKL84696.1"/>
    </source>
</evidence>
<sequence>MENKTIIHCTNITGNASDLCTIVDTDTDTWLLNYTDYYTKSQVDNNFTLYLLLTDQRYNETNLLNSINTTANIKSLSFYDKSEVDNNLSLYLLLTDQRFNETTLLNSINTTANIQSLGFYTKTEVDNNFSLYYLKTEVDALNNTMGTYVNTQDVIYNDSAAAYTDSKLITTFFNASAILAVTGTPQGAIADLQSYNETSYNLSEASSDMELRVNFTSITDFNQLIVRYKSASTESHTMVIQMWNYNSSDWESYRTVGNTENEYNIFTMSVYDADEHISGGIVQLRFYSNNAGGSTHKHQFDWVAISEGPATPSSDETDPHAIHSDAMVSFTANWDQGAFNFTNTDSWWEGKVNASEVQNNNWIEDSELPLENRTVSYCGNITGATSDLCTITDTNDSSALNDLNTTLGIQLLVNNSLNKTDYWDNYNTANATQIENSGGVLNILVSWLEGLFISDTDEGDLNVNSSDHWDNFDTESELTHDNLISGTIADHDTGATGSELDTLTDNSMADVLHRHSELSASDGTPDGVFTVDATGNVRFYDSGNDPTLNIGDSGSGGNFGFLRWVSATDTLNLGTTIGGTFNDQITLLESGNVGIGTTSPTHALNVVGDVNITGTTYFGNITCFNQVCTWYTNATDSCMYWPSGGRDCGA</sequence>
<gene>
    <name evidence="1" type="ORF">LCGC14_1962150</name>
</gene>
<dbReference type="EMBL" id="LAZR01021631">
    <property type="protein sequence ID" value="KKL84696.1"/>
    <property type="molecule type" value="Genomic_DNA"/>
</dbReference>
<accession>A0A0F9G2K3</accession>